<gene>
    <name evidence="1" type="ORF">BPAG_LOCUS8930</name>
</gene>
<evidence type="ECO:0000313" key="3">
    <source>
        <dbReference type="WBParaSite" id="BPAG_0000896801-mRNA-1"/>
    </source>
</evidence>
<reference evidence="1 2" key="2">
    <citation type="submission" date="2018-11" db="EMBL/GenBank/DDBJ databases">
        <authorList>
            <consortium name="Pathogen Informatics"/>
        </authorList>
    </citation>
    <scope>NUCLEOTIDE SEQUENCE [LARGE SCALE GENOMIC DNA]</scope>
</reference>
<organism evidence="3">
    <name type="scientific">Brugia pahangi</name>
    <name type="common">Filarial nematode worm</name>
    <dbReference type="NCBI Taxonomy" id="6280"/>
    <lineage>
        <taxon>Eukaryota</taxon>
        <taxon>Metazoa</taxon>
        <taxon>Ecdysozoa</taxon>
        <taxon>Nematoda</taxon>
        <taxon>Chromadorea</taxon>
        <taxon>Rhabditida</taxon>
        <taxon>Spirurina</taxon>
        <taxon>Spiruromorpha</taxon>
        <taxon>Filarioidea</taxon>
        <taxon>Onchocercidae</taxon>
        <taxon>Brugia</taxon>
    </lineage>
</organism>
<evidence type="ECO:0000313" key="1">
    <source>
        <dbReference type="EMBL" id="VDN90116.1"/>
    </source>
</evidence>
<dbReference type="AlphaFoldDB" id="A0A0N4TKT1"/>
<keyword evidence="2" id="KW-1185">Reference proteome</keyword>
<reference evidence="3" key="1">
    <citation type="submission" date="2017-02" db="UniProtKB">
        <authorList>
            <consortium name="WormBaseParasite"/>
        </authorList>
    </citation>
    <scope>IDENTIFICATION</scope>
</reference>
<protein>
    <submittedName>
        <fullName evidence="1 3">Uncharacterized protein</fullName>
    </submittedName>
</protein>
<sequence>MEERRSLDVCSFAYQRIIMYCQQAETSTKLGTAESPNRPFVTLRLVAATLSLQPTLILQFYGKKDRDPFLTGTTDIPPGIIIVIHSLFKVIAITAAHTAFAACIPVTLHCKIHLS</sequence>
<name>A0A0N4TKT1_BRUPA</name>
<accession>A0A0N4TKT1</accession>
<dbReference type="WBParaSite" id="BPAG_0000896801-mRNA-1">
    <property type="protein sequence ID" value="BPAG_0000896801-mRNA-1"/>
    <property type="gene ID" value="BPAG_0000896801"/>
</dbReference>
<dbReference type="Proteomes" id="UP000278627">
    <property type="component" value="Unassembled WGS sequence"/>
</dbReference>
<proteinExistence type="predicted"/>
<dbReference type="EMBL" id="UZAD01013143">
    <property type="protein sequence ID" value="VDN90116.1"/>
    <property type="molecule type" value="Genomic_DNA"/>
</dbReference>
<evidence type="ECO:0000313" key="2">
    <source>
        <dbReference type="Proteomes" id="UP000278627"/>
    </source>
</evidence>